<proteinExistence type="predicted"/>
<dbReference type="EMBL" id="LUKE01000001">
    <property type="protein sequence ID" value="KYG66756.1"/>
    <property type="molecule type" value="Genomic_DNA"/>
</dbReference>
<dbReference type="InterPro" id="IPR035907">
    <property type="entry name" value="Hppk_sf"/>
</dbReference>
<sequence>MNGGPHNALIYLAIDLVGGVEKAKEILKKLSEVGEIAAISSVYKRFLTPEQKDISARIEFVVRLETARNVDQVLHLILSFCQDGQPGLNRQSFAELTLLAFDDLILMSPKLTLPHPQMHQDPLIIRAAAEAWGQYAHPIYEKNLSELSKNAAPAKQAEFYMQGKSLVDF</sequence>
<name>A0A150WQV3_BDEBC</name>
<reference evidence="1 2" key="1">
    <citation type="submission" date="2016-03" db="EMBL/GenBank/DDBJ databases">
        <authorList>
            <person name="Ploux O."/>
        </authorList>
    </citation>
    <scope>NUCLEOTIDE SEQUENCE [LARGE SCALE GENOMIC DNA]</scope>
    <source>
        <strain evidence="1 2">R0</strain>
    </source>
</reference>
<comment type="caution">
    <text evidence="1">The sequence shown here is derived from an EMBL/GenBank/DDBJ whole genome shotgun (WGS) entry which is preliminary data.</text>
</comment>
<dbReference type="RefSeq" id="WP_061834335.1">
    <property type="nucleotide sequence ID" value="NZ_LUKE01000001.1"/>
</dbReference>
<evidence type="ECO:0008006" key="3">
    <source>
        <dbReference type="Google" id="ProtNLM"/>
    </source>
</evidence>
<keyword evidence="2" id="KW-1185">Reference proteome</keyword>
<dbReference type="Gene3D" id="3.30.70.560">
    <property type="entry name" value="7,8-Dihydro-6-hydroxymethylpterin-pyrophosphokinase HPPK"/>
    <property type="match status" value="1"/>
</dbReference>
<evidence type="ECO:0000313" key="2">
    <source>
        <dbReference type="Proteomes" id="UP000075320"/>
    </source>
</evidence>
<dbReference type="Proteomes" id="UP000075320">
    <property type="component" value="Unassembled WGS sequence"/>
</dbReference>
<gene>
    <name evidence="1" type="ORF">AZI86_06850</name>
</gene>
<accession>A0A150WQV3</accession>
<dbReference type="OrthoDB" id="9776634at2"/>
<dbReference type="AlphaFoldDB" id="A0A150WQV3"/>
<organism evidence="1 2">
    <name type="scientific">Bdellovibrio bacteriovorus</name>
    <dbReference type="NCBI Taxonomy" id="959"/>
    <lineage>
        <taxon>Bacteria</taxon>
        <taxon>Pseudomonadati</taxon>
        <taxon>Bdellovibrionota</taxon>
        <taxon>Bdellovibrionia</taxon>
        <taxon>Bdellovibrionales</taxon>
        <taxon>Pseudobdellovibrionaceae</taxon>
        <taxon>Bdellovibrio</taxon>
    </lineage>
</organism>
<protein>
    <recommendedName>
        <fullName evidence="3">2-amino-4-hydroxy-6-hydroxymethyldihydropteridine diphosphokinase</fullName>
    </recommendedName>
</protein>
<dbReference type="SUPFAM" id="SSF55083">
    <property type="entry name" value="6-hydroxymethyl-7,8-dihydropterin pyrophosphokinase, HPPK"/>
    <property type="match status" value="1"/>
</dbReference>
<evidence type="ECO:0000313" key="1">
    <source>
        <dbReference type="EMBL" id="KYG66756.1"/>
    </source>
</evidence>